<dbReference type="SMART" id="SM00710">
    <property type="entry name" value="PbH1"/>
    <property type="match status" value="4"/>
</dbReference>
<dbReference type="EMBL" id="CP035704">
    <property type="protein sequence ID" value="QBB70178.1"/>
    <property type="molecule type" value="Genomic_DNA"/>
</dbReference>
<keyword evidence="1" id="KW-0732">Signal</keyword>
<dbReference type="InterPro" id="IPR011050">
    <property type="entry name" value="Pectin_lyase_fold/virulence"/>
</dbReference>
<dbReference type="SUPFAM" id="SSF51126">
    <property type="entry name" value="Pectin lyase-like"/>
    <property type="match status" value="1"/>
</dbReference>
<dbReference type="OrthoDB" id="7329412at2"/>
<organism evidence="3 4">
    <name type="scientific">Pseudolysobacter antarcticus</name>
    <dbReference type="NCBI Taxonomy" id="2511995"/>
    <lineage>
        <taxon>Bacteria</taxon>
        <taxon>Pseudomonadati</taxon>
        <taxon>Pseudomonadota</taxon>
        <taxon>Gammaproteobacteria</taxon>
        <taxon>Lysobacterales</taxon>
        <taxon>Rhodanobacteraceae</taxon>
        <taxon>Pseudolysobacter</taxon>
    </lineage>
</organism>
<proteinExistence type="predicted"/>
<accession>A0A411HI38</accession>
<dbReference type="Pfam" id="PF13229">
    <property type="entry name" value="Beta_helix"/>
    <property type="match status" value="1"/>
</dbReference>
<evidence type="ECO:0000259" key="2">
    <source>
        <dbReference type="Pfam" id="PF13229"/>
    </source>
</evidence>
<dbReference type="Proteomes" id="UP000291562">
    <property type="component" value="Chromosome"/>
</dbReference>
<feature type="signal peptide" evidence="1">
    <location>
        <begin position="1"/>
        <end position="23"/>
    </location>
</feature>
<dbReference type="InterPro" id="IPR039448">
    <property type="entry name" value="Beta_helix"/>
</dbReference>
<gene>
    <name evidence="3" type="ORF">ELE36_07270</name>
</gene>
<evidence type="ECO:0000313" key="3">
    <source>
        <dbReference type="EMBL" id="QBB70178.1"/>
    </source>
</evidence>
<dbReference type="AlphaFoldDB" id="A0A411HI38"/>
<evidence type="ECO:0000256" key="1">
    <source>
        <dbReference type="SAM" id="SignalP"/>
    </source>
</evidence>
<evidence type="ECO:0000313" key="4">
    <source>
        <dbReference type="Proteomes" id="UP000291562"/>
    </source>
</evidence>
<dbReference type="KEGG" id="xbc:ELE36_07270"/>
<feature type="domain" description="Right handed beta helix" evidence="2">
    <location>
        <begin position="122"/>
        <end position="215"/>
    </location>
</feature>
<dbReference type="InterPro" id="IPR006626">
    <property type="entry name" value="PbH1"/>
</dbReference>
<dbReference type="InterPro" id="IPR012334">
    <property type="entry name" value="Pectin_lyas_fold"/>
</dbReference>
<sequence>MKCRFSKFSPIFVLALLPLVTSANPGALEINQDCAAVGCFAGDTPGFPVTITQPGSYILTSDLLTTDVNMDAIDVSVSSVDLDLNGHTLNGGGTCTGTPVTACSGFAGTSGISAIIGPNTPVVIHIHNGTVHGFSNFGIVVGAAADGTLIDHISAYENGNSGVAISGTLNVATTARIRDSQISRNKLTGVVSPTASTLLVENSTVTGNGQIGLFFRSASMAVGNRINNNGSQGLYCIGYTCVLGQNVFMGNNAAGAQFAVGTLSDMGGNVCTDHPSSACP</sequence>
<dbReference type="Gene3D" id="2.160.20.10">
    <property type="entry name" value="Single-stranded right-handed beta-helix, Pectin lyase-like"/>
    <property type="match status" value="1"/>
</dbReference>
<reference evidence="3 4" key="1">
    <citation type="submission" date="2019-01" db="EMBL/GenBank/DDBJ databases">
        <title>Pseudolysobacter antarctica gen. nov., sp. nov., isolated from Fildes Peninsula, Antarctica.</title>
        <authorList>
            <person name="Wei Z."/>
            <person name="Peng F."/>
        </authorList>
    </citation>
    <scope>NUCLEOTIDE SEQUENCE [LARGE SCALE GENOMIC DNA]</scope>
    <source>
        <strain evidence="3 4">AQ6-296</strain>
    </source>
</reference>
<protein>
    <submittedName>
        <fullName evidence="3">Right-handed parallel beta-helix repeat-containing protein</fullName>
    </submittedName>
</protein>
<feature type="chain" id="PRO_5019317979" evidence="1">
    <location>
        <begin position="24"/>
        <end position="280"/>
    </location>
</feature>
<keyword evidence="4" id="KW-1185">Reference proteome</keyword>
<name>A0A411HI38_9GAMM</name>
<dbReference type="RefSeq" id="WP_129832437.1">
    <property type="nucleotide sequence ID" value="NZ_CP035704.1"/>
</dbReference>